<dbReference type="OrthoDB" id="4139357at2759"/>
<dbReference type="GO" id="GO:0022857">
    <property type="term" value="F:transmembrane transporter activity"/>
    <property type="evidence" value="ECO:0007669"/>
    <property type="project" value="InterPro"/>
</dbReference>
<dbReference type="InterPro" id="IPR036259">
    <property type="entry name" value="MFS_trans_sf"/>
</dbReference>
<evidence type="ECO:0000256" key="2">
    <source>
        <dbReference type="ARBA" id="ARBA00022448"/>
    </source>
</evidence>
<dbReference type="PROSITE" id="PS50850">
    <property type="entry name" value="MFS"/>
    <property type="match status" value="1"/>
</dbReference>
<comment type="caution">
    <text evidence="8">The sequence shown here is derived from an EMBL/GenBank/DDBJ whole genome shotgun (WGS) entry which is preliminary data.</text>
</comment>
<dbReference type="InterPro" id="IPR020846">
    <property type="entry name" value="MFS_dom"/>
</dbReference>
<dbReference type="AlphaFoldDB" id="A0A7J7P695"/>
<dbReference type="Pfam" id="PF00083">
    <property type="entry name" value="Sugar_tr"/>
    <property type="match status" value="1"/>
</dbReference>
<keyword evidence="4 6" id="KW-1133">Transmembrane helix</keyword>
<evidence type="ECO:0000256" key="1">
    <source>
        <dbReference type="ARBA" id="ARBA00004141"/>
    </source>
</evidence>
<evidence type="ECO:0000313" key="9">
    <source>
        <dbReference type="Proteomes" id="UP000541444"/>
    </source>
</evidence>
<accession>A0A7J7P695</accession>
<dbReference type="PANTHER" id="PTHR23511:SF5">
    <property type="entry name" value="MAJOR FACILITATOR-TYPE TRANSPORTER HXNZ-RELATED"/>
    <property type="match status" value="1"/>
</dbReference>
<gene>
    <name evidence="8" type="ORF">GIB67_026358</name>
</gene>
<feature type="domain" description="Major facilitator superfamily (MFS) profile" evidence="7">
    <location>
        <begin position="1"/>
        <end position="230"/>
    </location>
</feature>
<dbReference type="SUPFAM" id="SSF103473">
    <property type="entry name" value="MFS general substrate transporter"/>
    <property type="match status" value="1"/>
</dbReference>
<dbReference type="PANTHER" id="PTHR23511">
    <property type="entry name" value="SYNAPTIC VESICLE GLYCOPROTEIN 2"/>
    <property type="match status" value="1"/>
</dbReference>
<evidence type="ECO:0000256" key="6">
    <source>
        <dbReference type="SAM" id="Phobius"/>
    </source>
</evidence>
<feature type="transmembrane region" description="Helical" evidence="6">
    <location>
        <begin position="20"/>
        <end position="38"/>
    </location>
</feature>
<evidence type="ECO:0000256" key="4">
    <source>
        <dbReference type="ARBA" id="ARBA00022989"/>
    </source>
</evidence>
<reference evidence="8 9" key="1">
    <citation type="journal article" date="2020" name="IScience">
        <title>Genome Sequencing of the Endangered Kingdonia uniflora (Circaeasteraceae, Ranunculales) Reveals Potential Mechanisms of Evolutionary Specialization.</title>
        <authorList>
            <person name="Sun Y."/>
            <person name="Deng T."/>
            <person name="Zhang A."/>
            <person name="Moore M.J."/>
            <person name="Landis J.B."/>
            <person name="Lin N."/>
            <person name="Zhang H."/>
            <person name="Zhang X."/>
            <person name="Huang J."/>
            <person name="Zhang X."/>
            <person name="Sun H."/>
            <person name="Wang H."/>
        </authorList>
    </citation>
    <scope>NUCLEOTIDE SEQUENCE [LARGE SCALE GENOMIC DNA]</scope>
    <source>
        <strain evidence="8">TB1705</strain>
        <tissue evidence="8">Leaf</tissue>
    </source>
</reference>
<feature type="transmembrane region" description="Helical" evidence="6">
    <location>
        <begin position="107"/>
        <end position="125"/>
    </location>
</feature>
<comment type="subcellular location">
    <subcellularLocation>
        <location evidence="1">Membrane</location>
        <topology evidence="1">Multi-pass membrane protein</topology>
    </subcellularLocation>
</comment>
<sequence>MIVGAYLWGVVSDNHGRRKGFLIPAIVMFVAGFLSVFSSNYASLLILRYFVGIGLGGCSVLPSWFLEFIPSPSRGTWVVILSTFWTLGTILEASLASLIMSRLGWRWVLALSSLSSLVLLVFYSVTPESPRYLCAKGRTIEALQILRKIARVNRVEIPSGTLASDYTIEFDEENNTPSKNTPLLLSLRKFYIIKNPKKTKSSMQSLTSLFMLFFTRIRQINALLMGHLLF</sequence>
<evidence type="ECO:0000256" key="5">
    <source>
        <dbReference type="ARBA" id="ARBA00023136"/>
    </source>
</evidence>
<keyword evidence="5 6" id="KW-0472">Membrane</keyword>
<dbReference type="InterPro" id="IPR005828">
    <property type="entry name" value="MFS_sugar_transport-like"/>
</dbReference>
<keyword evidence="9" id="KW-1185">Reference proteome</keyword>
<dbReference type="Gene3D" id="1.20.1250.20">
    <property type="entry name" value="MFS general substrate transporter like domains"/>
    <property type="match status" value="1"/>
</dbReference>
<feature type="transmembrane region" description="Helical" evidence="6">
    <location>
        <begin position="77"/>
        <end position="100"/>
    </location>
</feature>
<keyword evidence="2" id="KW-0813">Transport</keyword>
<dbReference type="GO" id="GO:0016020">
    <property type="term" value="C:membrane"/>
    <property type="evidence" value="ECO:0007669"/>
    <property type="project" value="UniProtKB-SubCell"/>
</dbReference>
<protein>
    <recommendedName>
        <fullName evidence="7">Major facilitator superfamily (MFS) profile domain-containing protein</fullName>
    </recommendedName>
</protein>
<organism evidence="8 9">
    <name type="scientific">Kingdonia uniflora</name>
    <dbReference type="NCBI Taxonomy" id="39325"/>
    <lineage>
        <taxon>Eukaryota</taxon>
        <taxon>Viridiplantae</taxon>
        <taxon>Streptophyta</taxon>
        <taxon>Embryophyta</taxon>
        <taxon>Tracheophyta</taxon>
        <taxon>Spermatophyta</taxon>
        <taxon>Magnoliopsida</taxon>
        <taxon>Ranunculales</taxon>
        <taxon>Circaeasteraceae</taxon>
        <taxon>Kingdonia</taxon>
    </lineage>
</organism>
<evidence type="ECO:0000259" key="7">
    <source>
        <dbReference type="PROSITE" id="PS50850"/>
    </source>
</evidence>
<dbReference type="Proteomes" id="UP000541444">
    <property type="component" value="Unassembled WGS sequence"/>
</dbReference>
<evidence type="ECO:0000313" key="8">
    <source>
        <dbReference type="EMBL" id="KAF6174870.1"/>
    </source>
</evidence>
<dbReference type="EMBL" id="JACGCM010000223">
    <property type="protein sequence ID" value="KAF6174870.1"/>
    <property type="molecule type" value="Genomic_DNA"/>
</dbReference>
<keyword evidence="3 6" id="KW-0812">Transmembrane</keyword>
<proteinExistence type="predicted"/>
<evidence type="ECO:0000256" key="3">
    <source>
        <dbReference type="ARBA" id="ARBA00022692"/>
    </source>
</evidence>
<feature type="transmembrane region" description="Helical" evidence="6">
    <location>
        <begin position="45"/>
        <end position="65"/>
    </location>
</feature>
<name>A0A7J7P695_9MAGN</name>